<feature type="transmembrane region" description="Helical" evidence="9">
    <location>
        <begin position="263"/>
        <end position="288"/>
    </location>
</feature>
<dbReference type="Proteomes" id="UP001239167">
    <property type="component" value="Unassembled WGS sequence"/>
</dbReference>
<comment type="similarity">
    <text evidence="9">Belongs to the SecD/SecF family. SecF subfamily.</text>
</comment>
<comment type="caution">
    <text evidence="11">The sequence shown here is derived from an EMBL/GenBank/DDBJ whole genome shotgun (WGS) entry which is preliminary data.</text>
</comment>
<dbReference type="InterPro" id="IPR005665">
    <property type="entry name" value="SecF_bac"/>
</dbReference>
<dbReference type="InterPro" id="IPR022813">
    <property type="entry name" value="SecD/SecF_arch_bac"/>
</dbReference>
<reference evidence="11 12" key="1">
    <citation type="submission" date="2023-07" db="EMBL/GenBank/DDBJ databases">
        <title>Genomic Encyclopedia of Type Strains, Phase IV (KMG-IV): sequencing the most valuable type-strain genomes for metagenomic binning, comparative biology and taxonomic classification.</title>
        <authorList>
            <person name="Goeker M."/>
        </authorList>
    </citation>
    <scope>NUCLEOTIDE SEQUENCE [LARGE SCALE GENOMIC DNA]</scope>
    <source>
        <strain evidence="11 12">DSM 16980</strain>
    </source>
</reference>
<keyword evidence="6 9" id="KW-1133">Transmembrane helix</keyword>
<keyword evidence="7 9" id="KW-0811">Translocation</keyword>
<feature type="transmembrane region" description="Helical" evidence="9">
    <location>
        <begin position="184"/>
        <end position="205"/>
    </location>
</feature>
<dbReference type="PRINTS" id="PR01755">
    <property type="entry name" value="SECFTRNLCASE"/>
</dbReference>
<feature type="transmembrane region" description="Helical" evidence="9">
    <location>
        <begin position="156"/>
        <end position="178"/>
    </location>
</feature>
<proteinExistence type="inferred from homology"/>
<feature type="domain" description="Protein export membrane protein SecD/SecF C-terminal" evidence="10">
    <location>
        <begin position="108"/>
        <end position="289"/>
    </location>
</feature>
<dbReference type="InterPro" id="IPR055344">
    <property type="entry name" value="SecD_SecF_C_bact"/>
</dbReference>
<dbReference type="InterPro" id="IPR048634">
    <property type="entry name" value="SecD_SecF_C"/>
</dbReference>
<evidence type="ECO:0000256" key="2">
    <source>
        <dbReference type="ARBA" id="ARBA00022448"/>
    </source>
</evidence>
<keyword evidence="4 9" id="KW-0812">Transmembrane</keyword>
<evidence type="ECO:0000256" key="7">
    <source>
        <dbReference type="ARBA" id="ARBA00023010"/>
    </source>
</evidence>
<dbReference type="PANTHER" id="PTHR30081">
    <property type="entry name" value="PROTEIN-EXPORT MEMBRANE PROTEIN SEC"/>
    <property type="match status" value="1"/>
</dbReference>
<dbReference type="NCBIfam" id="TIGR00966">
    <property type="entry name" value="transloc_SecF"/>
    <property type="match status" value="1"/>
</dbReference>
<evidence type="ECO:0000256" key="9">
    <source>
        <dbReference type="HAMAP-Rule" id="MF_01464"/>
    </source>
</evidence>
<keyword evidence="5 9" id="KW-0653">Protein transport</keyword>
<evidence type="ECO:0000259" key="10">
    <source>
        <dbReference type="Pfam" id="PF02355"/>
    </source>
</evidence>
<dbReference type="PANTHER" id="PTHR30081:SF8">
    <property type="entry name" value="PROTEIN TRANSLOCASE SUBUNIT SECF"/>
    <property type="match status" value="1"/>
</dbReference>
<keyword evidence="8 9" id="KW-0472">Membrane</keyword>
<evidence type="ECO:0000256" key="5">
    <source>
        <dbReference type="ARBA" id="ARBA00022927"/>
    </source>
</evidence>
<accession>A0ABT9Y5Q4</accession>
<evidence type="ECO:0000256" key="8">
    <source>
        <dbReference type="ARBA" id="ARBA00023136"/>
    </source>
</evidence>
<dbReference type="Pfam" id="PF07549">
    <property type="entry name" value="Sec_GG"/>
    <property type="match status" value="1"/>
</dbReference>
<dbReference type="InterPro" id="IPR022645">
    <property type="entry name" value="SecD/SecF_bac"/>
</dbReference>
<evidence type="ECO:0000256" key="4">
    <source>
        <dbReference type="ARBA" id="ARBA00022692"/>
    </source>
</evidence>
<comment type="subunit">
    <text evidence="9">Forms a complex with SecD. Part of the essential Sec protein translocation apparatus which comprises SecA, SecYEG and auxiliary proteins SecDF. Other proteins may also be involved.</text>
</comment>
<evidence type="ECO:0000256" key="1">
    <source>
        <dbReference type="ARBA" id="ARBA00004651"/>
    </source>
</evidence>
<feature type="transmembrane region" description="Helical" evidence="9">
    <location>
        <begin position="129"/>
        <end position="149"/>
    </location>
</feature>
<dbReference type="HAMAP" id="MF_01464_B">
    <property type="entry name" value="SecF_B"/>
    <property type="match status" value="1"/>
</dbReference>
<keyword evidence="3 9" id="KW-1003">Cell membrane</keyword>
<sequence length="307" mass="34740">MNRFDIVGHRRIWYAFSSLIIIAGLICMFTKGFNLGIDFTGGTLLNLEFEKPADINDIRTIMNDYVAGNTQIQMAGEQNDSVEAQNVMIRTRDLSQQERENILSGFKEKLGDYKVLREEKVGATIGSELIMNAVWATVISWLLIIAYISYRFEFKFGLAAVMALIHDTLVVLSIFSLTQKEIDSSFIAAILTVVGYSVTDTIVIFDRIRENLKLHFKRGGDIEELANRSIYQTLTRSIYTVTTVLVTTVALYIFGGATTKDFAFALMVGFAFGSYSSIFTATPLWITFREYSEKRQAKKRVNPRTEK</sequence>
<keyword evidence="12" id="KW-1185">Reference proteome</keyword>
<evidence type="ECO:0000256" key="3">
    <source>
        <dbReference type="ARBA" id="ARBA00022475"/>
    </source>
</evidence>
<dbReference type="Gene3D" id="1.20.1640.10">
    <property type="entry name" value="Multidrug efflux transporter AcrB transmembrane domain"/>
    <property type="match status" value="1"/>
</dbReference>
<dbReference type="Pfam" id="PF02355">
    <property type="entry name" value="SecD_SecF_C"/>
    <property type="match status" value="1"/>
</dbReference>
<feature type="transmembrane region" description="Helical" evidence="9">
    <location>
        <begin position="12"/>
        <end position="33"/>
    </location>
</feature>
<comment type="subcellular location">
    <subcellularLocation>
        <location evidence="1 9">Cell membrane</location>
        <topology evidence="1 9">Multi-pass membrane protein</topology>
    </subcellularLocation>
</comment>
<protein>
    <recommendedName>
        <fullName evidence="9">Protein-export membrane protein SecF</fullName>
    </recommendedName>
</protein>
<comment type="function">
    <text evidence="9">Part of the Sec protein translocase complex. Interacts with the SecYEG preprotein conducting channel. SecDF uses the proton motive force (PMF) to complete protein translocation after the ATP-dependent function of SecA.</text>
</comment>
<evidence type="ECO:0000313" key="11">
    <source>
        <dbReference type="EMBL" id="MDQ0203163.1"/>
    </source>
</evidence>
<dbReference type="EMBL" id="JAUSUE010000004">
    <property type="protein sequence ID" value="MDQ0203163.1"/>
    <property type="molecule type" value="Genomic_DNA"/>
</dbReference>
<evidence type="ECO:0000256" key="6">
    <source>
        <dbReference type="ARBA" id="ARBA00022989"/>
    </source>
</evidence>
<name>A0ABT9Y5Q4_9FIRM</name>
<keyword evidence="2 9" id="KW-0813">Transport</keyword>
<evidence type="ECO:0000313" key="12">
    <source>
        <dbReference type="Proteomes" id="UP001239167"/>
    </source>
</evidence>
<dbReference type="RefSeq" id="WP_196603583.1">
    <property type="nucleotide sequence ID" value="NZ_CP116940.1"/>
</dbReference>
<dbReference type="SUPFAM" id="SSF82866">
    <property type="entry name" value="Multidrug efflux transporter AcrB transmembrane domain"/>
    <property type="match status" value="1"/>
</dbReference>
<gene>
    <name evidence="9" type="primary">secF</name>
    <name evidence="11" type="ORF">J2S01_000870</name>
</gene>
<organism evidence="11 12">
    <name type="scientific">Pectinatus haikarae</name>
    <dbReference type="NCBI Taxonomy" id="349096"/>
    <lineage>
        <taxon>Bacteria</taxon>
        <taxon>Bacillati</taxon>
        <taxon>Bacillota</taxon>
        <taxon>Negativicutes</taxon>
        <taxon>Selenomonadales</taxon>
        <taxon>Selenomonadaceae</taxon>
        <taxon>Pectinatus</taxon>
    </lineage>
</organism>
<feature type="transmembrane region" description="Helical" evidence="9">
    <location>
        <begin position="238"/>
        <end position="257"/>
    </location>
</feature>
<dbReference type="NCBIfam" id="TIGR00916">
    <property type="entry name" value="2A0604s01"/>
    <property type="match status" value="1"/>
</dbReference>
<dbReference type="InterPro" id="IPR022646">
    <property type="entry name" value="SecD/SecF_CS"/>
</dbReference>